<dbReference type="Pfam" id="PF03493">
    <property type="entry name" value="BK_channel_a"/>
    <property type="match status" value="1"/>
</dbReference>
<gene>
    <name evidence="14" type="ORF">BBBOND_0201540</name>
</gene>
<dbReference type="RefSeq" id="XP_012767183.1">
    <property type="nucleotide sequence ID" value="XM_012911729.1"/>
</dbReference>
<feature type="transmembrane region" description="Helical" evidence="11">
    <location>
        <begin position="350"/>
        <end position="367"/>
    </location>
</feature>
<evidence type="ECO:0000256" key="8">
    <source>
        <dbReference type="ARBA" id="ARBA00023065"/>
    </source>
</evidence>
<comment type="subcellular location">
    <subcellularLocation>
        <location evidence="1">Membrane</location>
        <topology evidence="1">Multi-pass membrane protein</topology>
    </subcellularLocation>
</comment>
<dbReference type="EMBL" id="LK391708">
    <property type="protein sequence ID" value="CDR94997.1"/>
    <property type="molecule type" value="Genomic_DNA"/>
</dbReference>
<feature type="transmembrane region" description="Helical" evidence="11">
    <location>
        <begin position="219"/>
        <end position="239"/>
    </location>
</feature>
<evidence type="ECO:0000256" key="2">
    <source>
        <dbReference type="ARBA" id="ARBA00022448"/>
    </source>
</evidence>
<feature type="transmembrane region" description="Helical" evidence="11">
    <location>
        <begin position="284"/>
        <end position="305"/>
    </location>
</feature>
<proteinExistence type="predicted"/>
<evidence type="ECO:0000256" key="9">
    <source>
        <dbReference type="ARBA" id="ARBA00023136"/>
    </source>
</evidence>
<keyword evidence="15" id="KW-1185">Reference proteome</keyword>
<evidence type="ECO:0000313" key="15">
    <source>
        <dbReference type="Proteomes" id="UP000033188"/>
    </source>
</evidence>
<keyword evidence="4 11" id="KW-0812">Transmembrane</keyword>
<dbReference type="PANTHER" id="PTHR10027:SF10">
    <property type="entry name" value="SLOWPOKE 2, ISOFORM D"/>
    <property type="match status" value="1"/>
</dbReference>
<dbReference type="InterPro" id="IPR013099">
    <property type="entry name" value="K_chnl_dom"/>
</dbReference>
<dbReference type="InterPro" id="IPR047871">
    <property type="entry name" value="K_chnl_Slo-like"/>
</dbReference>
<evidence type="ECO:0000256" key="4">
    <source>
        <dbReference type="ARBA" id="ARBA00022692"/>
    </source>
</evidence>
<dbReference type="VEuPathDB" id="PiroplasmaDB:BBBOND_0201540"/>
<organism evidence="14 15">
    <name type="scientific">Babesia bigemina</name>
    <dbReference type="NCBI Taxonomy" id="5866"/>
    <lineage>
        <taxon>Eukaryota</taxon>
        <taxon>Sar</taxon>
        <taxon>Alveolata</taxon>
        <taxon>Apicomplexa</taxon>
        <taxon>Aconoidasida</taxon>
        <taxon>Piroplasmida</taxon>
        <taxon>Babesiidae</taxon>
        <taxon>Babesia</taxon>
    </lineage>
</organism>
<evidence type="ECO:0000256" key="11">
    <source>
        <dbReference type="SAM" id="Phobius"/>
    </source>
</evidence>
<keyword evidence="2" id="KW-0813">Transport</keyword>
<dbReference type="GO" id="GO:0016020">
    <property type="term" value="C:membrane"/>
    <property type="evidence" value="ECO:0007669"/>
    <property type="project" value="UniProtKB-SubCell"/>
</dbReference>
<dbReference type="InterPro" id="IPR003929">
    <property type="entry name" value="K_chnl_BK_asu"/>
</dbReference>
<keyword evidence="8" id="KW-0406">Ion transport</keyword>
<protein>
    <submittedName>
        <fullName evidence="14">Calcium-activated BK potassium channel alpha subunit containing protein,putative</fullName>
    </submittedName>
</protein>
<name>A0A061D4M1_BABBI</name>
<feature type="transmembrane region" description="Helical" evidence="11">
    <location>
        <begin position="20"/>
        <end position="42"/>
    </location>
</feature>
<evidence type="ECO:0000259" key="12">
    <source>
        <dbReference type="Pfam" id="PF03493"/>
    </source>
</evidence>
<feature type="transmembrane region" description="Helical" evidence="11">
    <location>
        <begin position="245"/>
        <end position="263"/>
    </location>
</feature>
<feature type="domain" description="Potassium channel" evidence="13">
    <location>
        <begin position="290"/>
        <end position="371"/>
    </location>
</feature>
<evidence type="ECO:0000256" key="7">
    <source>
        <dbReference type="ARBA" id="ARBA00022989"/>
    </source>
</evidence>
<feature type="domain" description="Calcium-activated potassium channel BK alpha subunit" evidence="12">
    <location>
        <begin position="532"/>
        <end position="623"/>
    </location>
</feature>
<dbReference type="Pfam" id="PF07885">
    <property type="entry name" value="Ion_trans_2"/>
    <property type="match status" value="1"/>
</dbReference>
<accession>A0A061D4M1</accession>
<dbReference type="Gene3D" id="1.10.287.70">
    <property type="match status" value="1"/>
</dbReference>
<feature type="transmembrane region" description="Helical" evidence="11">
    <location>
        <begin position="325"/>
        <end position="343"/>
    </location>
</feature>
<evidence type="ECO:0000256" key="5">
    <source>
        <dbReference type="ARBA" id="ARBA00022826"/>
    </source>
</evidence>
<dbReference type="GeneID" id="24563538"/>
<keyword evidence="5" id="KW-0631">Potassium channel</keyword>
<keyword evidence="6" id="KW-0630">Potassium</keyword>
<dbReference type="SUPFAM" id="SSF81324">
    <property type="entry name" value="Voltage-gated potassium channels"/>
    <property type="match status" value="1"/>
</dbReference>
<feature type="transmembrane region" description="Helical" evidence="11">
    <location>
        <begin position="188"/>
        <end position="207"/>
    </location>
</feature>
<dbReference type="OMA" id="VWIPYEM"/>
<dbReference type="KEGG" id="bbig:BBBOND_0201540"/>
<evidence type="ECO:0000313" key="14">
    <source>
        <dbReference type="EMBL" id="CDR94997.1"/>
    </source>
</evidence>
<evidence type="ECO:0000256" key="10">
    <source>
        <dbReference type="ARBA" id="ARBA00023303"/>
    </source>
</evidence>
<keyword evidence="3" id="KW-0633">Potassium transport</keyword>
<dbReference type="GO" id="GO:0005267">
    <property type="term" value="F:potassium channel activity"/>
    <property type="evidence" value="ECO:0007669"/>
    <property type="project" value="UniProtKB-KW"/>
</dbReference>
<keyword evidence="7 11" id="KW-1133">Transmembrane helix</keyword>
<evidence type="ECO:0000256" key="1">
    <source>
        <dbReference type="ARBA" id="ARBA00004141"/>
    </source>
</evidence>
<evidence type="ECO:0000256" key="3">
    <source>
        <dbReference type="ARBA" id="ARBA00022538"/>
    </source>
</evidence>
<reference evidence="15" key="1">
    <citation type="submission" date="2014-06" db="EMBL/GenBank/DDBJ databases">
        <authorList>
            <person name="Aslett M."/>
            <person name="De Silva N."/>
        </authorList>
    </citation>
    <scope>NUCLEOTIDE SEQUENCE [LARGE SCALE GENOMIC DNA]</scope>
    <source>
        <strain evidence="15">Bond</strain>
    </source>
</reference>
<sequence>MSVVPDDKKLRTDARTLKTFIKGIFDCVLITVLTCSLFVTVITAVEHDSLWDEFVPIVVGAVLFPLTLYIFQVIQTVIKTIKDSLVLRRRQVDGLAHIDTSVGRFNEEQPGRFQHTPKSIAILALKKAKVWYSYAKLSLTFMMHNSYITLLFWDSLKLTLWLMTLTYWRRNHHTQEWDFSRTPQSIYRLHYGSLSLTNTELCLFILGTTDIKDVLCSSLFWINICILPPMTLFVKLLFFHHLTFFKIYWMLGFLIWIKYFLLLDRLINIFNVGIERRAHRVWKIALGIFLMASAFASSMYVLQGIHPSEANDNAYSYSLAQYAEFFYFAFITFATVGYGDVVPMTTETKMVSVCFVSCMIVWIPYEMNNFIQGVGSTNRISGHISSWGPMEAFIILIGDVDPIQLSLFISKVYYAGLKLKIIVLSNLSIETYETQINQAKLLRLSLCIIRDDIGLDGNVDILHTIKAKDAAATFVLSTFKNPDARKTDMNTVARLISLKKFGLSSDNVVVQFCSSIGPQISLHAFGRNMNLYRFKTALIAKNITCPGIITLVINLSLTHNAVMPQDRKQQQECRGSSDLYTHYLIGIGKRLRICEIPERLVGVSFETLCLNLYNRHGYITIGVMHADSAYHTYHLNPASHDYVINQGDRAILIADSTSTASVETDFVAAGRHSSSVALRNTMITMFLEKWGNVVHVEKDGRDDVDGAIEILPPPLYTSAESKFMSERENLMDHVPDVNSIIVTSITFASRYVYDNPSRPIIAIIGYSEFVIHLLLYFEELNEFNVVLFGRQVWPLKKLTLTEQISSKANIAILQRFRSFLALIDGDPLKKGDVNRAELDRACYLYVLRSPDLEEPGISDIDLDLQTIVTYRHLKNIIQSNMSEKNAVNNPYSNIFSLVELHNASNVSYLDDSKWSAWNVLDKRLDPSLAYIHSLEYSMGQFISDEMLYSLCMNTMLVQEDFSIYRILMDLACVRDSAHKFVSDVASGSILAQKGLMLIPTTDITLDSNKRTFGHLFNYLFEKRNMVMIGIYRVGNGPMENCVICAPPPNFPIHHIDMVGYIDRELNWVQAYVISHNNGARSL</sequence>
<dbReference type="PANTHER" id="PTHR10027">
    <property type="entry name" value="CALCIUM-ACTIVATED POTASSIUM CHANNEL ALPHA CHAIN"/>
    <property type="match status" value="1"/>
</dbReference>
<evidence type="ECO:0000256" key="6">
    <source>
        <dbReference type="ARBA" id="ARBA00022958"/>
    </source>
</evidence>
<evidence type="ECO:0000259" key="13">
    <source>
        <dbReference type="Pfam" id="PF07885"/>
    </source>
</evidence>
<dbReference type="Proteomes" id="UP000033188">
    <property type="component" value="Chromosome 2"/>
</dbReference>
<keyword evidence="9 11" id="KW-0472">Membrane</keyword>
<dbReference type="AlphaFoldDB" id="A0A061D4M1"/>
<dbReference type="OrthoDB" id="10035564at2759"/>
<feature type="transmembrane region" description="Helical" evidence="11">
    <location>
        <begin position="54"/>
        <end position="74"/>
    </location>
</feature>
<keyword evidence="10 14" id="KW-0407">Ion channel</keyword>